<protein>
    <submittedName>
        <fullName evidence="1">Uncharacterized protein</fullName>
    </submittedName>
</protein>
<sequence>MPAVRRIANPSDVKAEGTVGKFAYDTVLVSVDGVALHLWTMENAEPSKDTLDEIREAYRTMRNHRDIVYCTYSTGRPAGFWANDDIECKLPR</sequence>
<dbReference type="EMBL" id="AOGE01000005">
    <property type="protein sequence ID" value="ELT51003.1"/>
    <property type="molecule type" value="Genomic_DNA"/>
</dbReference>
<accession>M5JSL5</accession>
<dbReference type="AlphaFoldDB" id="M5JSL5"/>
<evidence type="ECO:0000313" key="2">
    <source>
        <dbReference type="Proteomes" id="UP000011971"/>
    </source>
</evidence>
<dbReference type="Proteomes" id="UP000011971">
    <property type="component" value="Unassembled WGS sequence"/>
</dbReference>
<gene>
    <name evidence="1" type="ORF">D584_01378</name>
</gene>
<evidence type="ECO:0000313" key="1">
    <source>
        <dbReference type="EMBL" id="ELT51003.1"/>
    </source>
</evidence>
<proteinExistence type="predicted"/>
<organism evidence="1 2">
    <name type="scientific">Brucella intermedia M86</name>
    <dbReference type="NCBI Taxonomy" id="1234597"/>
    <lineage>
        <taxon>Bacteria</taxon>
        <taxon>Pseudomonadati</taxon>
        <taxon>Pseudomonadota</taxon>
        <taxon>Alphaproteobacteria</taxon>
        <taxon>Hyphomicrobiales</taxon>
        <taxon>Brucellaceae</taxon>
        <taxon>Brucella/Ochrobactrum group</taxon>
        <taxon>Brucella</taxon>
    </lineage>
</organism>
<name>M5JSL5_9HYPH</name>
<dbReference type="PATRIC" id="fig|1234597.4.peg.282"/>
<comment type="caution">
    <text evidence="1">The sequence shown here is derived from an EMBL/GenBank/DDBJ whole genome shotgun (WGS) entry which is preliminary data.</text>
</comment>
<reference evidence="1 2" key="1">
    <citation type="journal article" date="2013" name="Gut Pathog.">
        <title>Draft genome of Ochrobactrum intermedium strain M86 isolated from non-ulcer dyspeptic individual from India.</title>
        <authorList>
            <person name="Kulkarni G."/>
            <person name="Dhotre D."/>
            <person name="Dharne M."/>
            <person name="Shetty S."/>
            <person name="Chowdhury S."/>
            <person name="Misra V."/>
            <person name="Misra S."/>
            <person name="Patole M."/>
            <person name="Shouche Y."/>
        </authorList>
    </citation>
    <scope>NUCLEOTIDE SEQUENCE [LARGE SCALE GENOMIC DNA]</scope>
    <source>
        <strain evidence="1 2">M86</strain>
    </source>
</reference>